<dbReference type="Gramene" id="TRITD2Bv1G265710.1">
    <property type="protein sequence ID" value="TRITD2Bv1G265710.1"/>
    <property type="gene ID" value="TRITD2Bv1G265710"/>
</dbReference>
<proteinExistence type="predicted"/>
<dbReference type="GO" id="GO:0003729">
    <property type="term" value="F:mRNA binding"/>
    <property type="evidence" value="ECO:0007669"/>
    <property type="project" value="TreeGrafter"/>
</dbReference>
<dbReference type="GO" id="GO:0006417">
    <property type="term" value="P:regulation of translation"/>
    <property type="evidence" value="ECO:0007669"/>
    <property type="project" value="TreeGrafter"/>
</dbReference>
<feature type="compositionally biased region" description="Basic and acidic residues" evidence="1">
    <location>
        <begin position="1"/>
        <end position="13"/>
    </location>
</feature>
<feature type="region of interest" description="Disordered" evidence="1">
    <location>
        <begin position="1"/>
        <end position="40"/>
    </location>
</feature>
<evidence type="ECO:0000313" key="2">
    <source>
        <dbReference type="EMBL" id="VAH55072.1"/>
    </source>
</evidence>
<feature type="compositionally biased region" description="Basic and acidic residues" evidence="1">
    <location>
        <begin position="28"/>
        <end position="40"/>
    </location>
</feature>
<dbReference type="PANTHER" id="PTHR13389:SF0">
    <property type="entry name" value="PUMILIO HOMOLOG 3"/>
    <property type="match status" value="1"/>
</dbReference>
<name>A0A9R0ZDQ4_TRITD</name>
<sequence>MVGGRDHQQEESRGGGGGTKGKPQPVTAKEKRVTAKEVSESRKPDYNLKKDIEVLWGKMIGRHLSKEDIIKLVTEALRKMDWKYLEFLDPIHVCSGSHTQESGKVRTHIIRILKKQIMKLDVSDYGCLVLFEELTKQLKEIILISLNRSIFDQV</sequence>
<dbReference type="InterPro" id="IPR040059">
    <property type="entry name" value="PUM3"/>
</dbReference>
<accession>A0A9R0ZDQ4</accession>
<dbReference type="EMBL" id="LT934114">
    <property type="protein sequence ID" value="VAH55072.1"/>
    <property type="molecule type" value="Genomic_DNA"/>
</dbReference>
<reference evidence="3 4" key="1">
    <citation type="submission" date="2017-09" db="EMBL/GenBank/DDBJ databases">
        <authorList>
            <consortium name="International Durum Wheat Genome Sequencing Consortium (IDWGSC)"/>
            <person name="Milanesi L."/>
        </authorList>
    </citation>
    <scope>NUCLEOTIDE SEQUENCE [LARGE SCALE GENOMIC DNA]</scope>
    <source>
        <strain evidence="4">cv. Svevo</strain>
    </source>
</reference>
<dbReference type="PANTHER" id="PTHR13389">
    <property type="entry name" value="PUMILIO HOMOLOG 3"/>
    <property type="match status" value="1"/>
</dbReference>
<dbReference type="AlphaFoldDB" id="A0A9R0ZDQ4"/>
<dbReference type="Proteomes" id="UP000324705">
    <property type="component" value="Chromosome 2B"/>
</dbReference>
<dbReference type="GO" id="GO:0005730">
    <property type="term" value="C:nucleolus"/>
    <property type="evidence" value="ECO:0007669"/>
    <property type="project" value="TreeGrafter"/>
</dbReference>
<dbReference type="Proteomes" id="UP000324705">
    <property type="component" value="Chromosome 7A"/>
</dbReference>
<evidence type="ECO:0000256" key="1">
    <source>
        <dbReference type="SAM" id="MobiDB-lite"/>
    </source>
</evidence>
<organism evidence="3 4">
    <name type="scientific">Triticum turgidum subsp. durum</name>
    <name type="common">Durum wheat</name>
    <name type="synonym">Triticum durum</name>
    <dbReference type="NCBI Taxonomy" id="4567"/>
    <lineage>
        <taxon>Eukaryota</taxon>
        <taxon>Viridiplantae</taxon>
        <taxon>Streptophyta</taxon>
        <taxon>Embryophyta</taxon>
        <taxon>Tracheophyta</taxon>
        <taxon>Spermatophyta</taxon>
        <taxon>Magnoliopsida</taxon>
        <taxon>Liliopsida</taxon>
        <taxon>Poales</taxon>
        <taxon>Poaceae</taxon>
        <taxon>BOP clade</taxon>
        <taxon>Pooideae</taxon>
        <taxon>Triticodae</taxon>
        <taxon>Triticeae</taxon>
        <taxon>Triticinae</taxon>
        <taxon>Triticum</taxon>
    </lineage>
</organism>
<gene>
    <name evidence="2" type="ORF">TRITD_2Bv1G265710</name>
    <name evidence="3" type="ORF">TRITD_7Av1G158360</name>
</gene>
<keyword evidence="4" id="KW-1185">Reference proteome</keyword>
<dbReference type="Gramene" id="TRITD7Av1G158360.1">
    <property type="protein sequence ID" value="TRITD7Av1G158360.1"/>
    <property type="gene ID" value="TRITD7Av1G158360"/>
</dbReference>
<evidence type="ECO:0000313" key="3">
    <source>
        <dbReference type="EMBL" id="VAI76031.1"/>
    </source>
</evidence>
<evidence type="ECO:0000313" key="4">
    <source>
        <dbReference type="Proteomes" id="UP000324705"/>
    </source>
</evidence>
<protein>
    <submittedName>
        <fullName evidence="2 3">Uncharacterized protein</fullName>
    </submittedName>
</protein>
<dbReference type="EMBL" id="LT934123">
    <property type="protein sequence ID" value="VAI76031.1"/>
    <property type="molecule type" value="Genomic_DNA"/>
</dbReference>